<evidence type="ECO:0000313" key="2">
    <source>
        <dbReference type="EMBL" id="CRK93611.1"/>
    </source>
</evidence>
<dbReference type="AlphaFoldDB" id="A0A1J1I074"/>
<feature type="region of interest" description="Disordered" evidence="1">
    <location>
        <begin position="31"/>
        <end position="73"/>
    </location>
</feature>
<dbReference type="EMBL" id="CVRI01000037">
    <property type="protein sequence ID" value="CRK93611.1"/>
    <property type="molecule type" value="Genomic_DNA"/>
</dbReference>
<evidence type="ECO:0000256" key="1">
    <source>
        <dbReference type="SAM" id="MobiDB-lite"/>
    </source>
</evidence>
<proteinExistence type="predicted"/>
<evidence type="ECO:0000313" key="3">
    <source>
        <dbReference type="Proteomes" id="UP000183832"/>
    </source>
</evidence>
<feature type="compositionally biased region" description="Polar residues" evidence="1">
    <location>
        <begin position="61"/>
        <end position="73"/>
    </location>
</feature>
<feature type="compositionally biased region" description="Basic residues" evidence="1">
    <location>
        <begin position="39"/>
        <end position="50"/>
    </location>
</feature>
<organism evidence="2 3">
    <name type="scientific">Clunio marinus</name>
    <dbReference type="NCBI Taxonomy" id="568069"/>
    <lineage>
        <taxon>Eukaryota</taxon>
        <taxon>Metazoa</taxon>
        <taxon>Ecdysozoa</taxon>
        <taxon>Arthropoda</taxon>
        <taxon>Hexapoda</taxon>
        <taxon>Insecta</taxon>
        <taxon>Pterygota</taxon>
        <taxon>Neoptera</taxon>
        <taxon>Endopterygota</taxon>
        <taxon>Diptera</taxon>
        <taxon>Nematocera</taxon>
        <taxon>Chironomoidea</taxon>
        <taxon>Chironomidae</taxon>
        <taxon>Clunio</taxon>
    </lineage>
</organism>
<protein>
    <submittedName>
        <fullName evidence="2">CLUMA_CG007141, isoform A</fullName>
    </submittedName>
</protein>
<reference evidence="2 3" key="1">
    <citation type="submission" date="2015-04" db="EMBL/GenBank/DDBJ databases">
        <authorList>
            <person name="Syromyatnikov M.Y."/>
            <person name="Popov V.N."/>
        </authorList>
    </citation>
    <scope>NUCLEOTIDE SEQUENCE [LARGE SCALE GENOMIC DNA]</scope>
</reference>
<gene>
    <name evidence="2" type="ORF">CLUMA_CG007141</name>
</gene>
<name>A0A1J1I074_9DIPT</name>
<sequence>MLIHDDEIRNQKVKRIQKVCRKETTMNFLGSQNEEDKKRKTISMRRRKEKIPRTSEKFSVKSYSATHTNVEDM</sequence>
<dbReference type="Proteomes" id="UP000183832">
    <property type="component" value="Unassembled WGS sequence"/>
</dbReference>
<keyword evidence="3" id="KW-1185">Reference proteome</keyword>
<accession>A0A1J1I074</accession>